<accession>A0ABR8KI03</accession>
<organism evidence="9 10">
    <name type="scientific">Nostoc paludosum FACHB-159</name>
    <dbReference type="NCBI Taxonomy" id="2692908"/>
    <lineage>
        <taxon>Bacteria</taxon>
        <taxon>Bacillati</taxon>
        <taxon>Cyanobacteriota</taxon>
        <taxon>Cyanophyceae</taxon>
        <taxon>Nostocales</taxon>
        <taxon>Nostocaceae</taxon>
        <taxon>Nostoc</taxon>
    </lineage>
</organism>
<evidence type="ECO:0000259" key="8">
    <source>
        <dbReference type="Pfam" id="PF25989"/>
    </source>
</evidence>
<comment type="similarity">
    <text evidence="1">Belongs to the membrane fusion protein (MFP) (TC 8.A.1) family.</text>
</comment>
<feature type="domain" description="Multidrug resistance protein MdtA-like barrel-sandwich hybrid" evidence="6">
    <location>
        <begin position="88"/>
        <end position="290"/>
    </location>
</feature>
<dbReference type="InterPro" id="IPR006143">
    <property type="entry name" value="RND_pump_MFP"/>
</dbReference>
<gene>
    <name evidence="9" type="ORF">H6H03_35820</name>
</gene>
<comment type="caution">
    <text evidence="9">The sequence shown here is derived from an EMBL/GenBank/DDBJ whole genome shotgun (WGS) entry which is preliminary data.</text>
</comment>
<reference evidence="9 10" key="1">
    <citation type="journal article" date="2020" name="ISME J.">
        <title>Comparative genomics reveals insights into cyanobacterial evolution and habitat adaptation.</title>
        <authorList>
            <person name="Chen M.Y."/>
            <person name="Teng W.K."/>
            <person name="Zhao L."/>
            <person name="Hu C.X."/>
            <person name="Zhou Y.K."/>
            <person name="Han B.P."/>
            <person name="Song L.R."/>
            <person name="Shu W.S."/>
        </authorList>
    </citation>
    <scope>NUCLEOTIDE SEQUENCE [LARGE SCALE GENOMIC DNA]</scope>
    <source>
        <strain evidence="9 10">FACHB-159</strain>
    </source>
</reference>
<dbReference type="RefSeq" id="WP_190959679.1">
    <property type="nucleotide sequence ID" value="NZ_JACJTU010000072.1"/>
</dbReference>
<dbReference type="Pfam" id="PF25954">
    <property type="entry name" value="Beta-barrel_RND_2"/>
    <property type="match status" value="1"/>
</dbReference>
<sequence length="460" mass="49339">MRIPSIHLPLPSPHGKPLKPKLITTGIILSVSCLGVGLWYWQHITKAETHSADAAETHPLTVQTVVIHQQSVPEDRALTGTVEAINSTKLTSRVTGRVEQLLVQEGTPVEKGQIIAIIDVSDIRAKQQQADAQIIEAQAAVVTAQANRRSALTQVDAAREKRSEAQASLLEAQAELADAQLNQSRMARLFPEGAIPRVNLDSANTRVEIAQARIRQIEATIAQAASTIRTAEAGVGEATAGVDQAQARVTQAKATAREITANLDYGVVRAPFAGVITRKQVEIGAIAGLSQPLVNLENGERLRLSVAVPETLIDNVQLGQSVTVHIDALNREMSGKVSQIIPSADPQARNFIVKVALPSTINLISGMFGRLQLESSDRTALIIPKNTLVERLGVSGVFKVIDGKAQFQTVTVHPINGDVVEVFAGVNEGDRLILNPDSGLHENTQVTESEVSESNYQQPS</sequence>
<dbReference type="PANTHER" id="PTHR30469">
    <property type="entry name" value="MULTIDRUG RESISTANCE PROTEIN MDTA"/>
    <property type="match status" value="1"/>
</dbReference>
<feature type="domain" description="Multidrug resistance protein MdtA-like alpha-helical hairpin" evidence="5">
    <location>
        <begin position="163"/>
        <end position="225"/>
    </location>
</feature>
<feature type="compositionally biased region" description="Polar residues" evidence="4">
    <location>
        <begin position="441"/>
        <end position="460"/>
    </location>
</feature>
<proteinExistence type="inferred from homology"/>
<evidence type="ECO:0000313" key="10">
    <source>
        <dbReference type="Proteomes" id="UP000637383"/>
    </source>
</evidence>
<evidence type="ECO:0000256" key="3">
    <source>
        <dbReference type="SAM" id="Coils"/>
    </source>
</evidence>
<dbReference type="EMBL" id="JACJTU010000072">
    <property type="protein sequence ID" value="MBD2739172.1"/>
    <property type="molecule type" value="Genomic_DNA"/>
</dbReference>
<dbReference type="InterPro" id="IPR030190">
    <property type="entry name" value="MacA_alpha-hairpin_sf"/>
</dbReference>
<dbReference type="InterPro" id="IPR058624">
    <property type="entry name" value="MdtA-like_HH"/>
</dbReference>
<evidence type="ECO:0000259" key="7">
    <source>
        <dbReference type="Pfam" id="PF25954"/>
    </source>
</evidence>
<name>A0ABR8KI03_9NOSO</name>
<dbReference type="Pfam" id="PF25876">
    <property type="entry name" value="HH_MFP_RND"/>
    <property type="match status" value="1"/>
</dbReference>
<dbReference type="PANTHER" id="PTHR30469:SF15">
    <property type="entry name" value="HLYD FAMILY OF SECRETION PROTEINS"/>
    <property type="match status" value="1"/>
</dbReference>
<dbReference type="PRINTS" id="PR01490">
    <property type="entry name" value="RTXTOXIND"/>
</dbReference>
<feature type="region of interest" description="Disordered" evidence="4">
    <location>
        <begin position="436"/>
        <end position="460"/>
    </location>
</feature>
<dbReference type="Pfam" id="PF25989">
    <property type="entry name" value="YknX_C"/>
    <property type="match status" value="1"/>
</dbReference>
<evidence type="ECO:0000313" key="9">
    <source>
        <dbReference type="EMBL" id="MBD2739172.1"/>
    </source>
</evidence>
<feature type="domain" description="YknX-like C-terminal permuted SH3-like" evidence="8">
    <location>
        <begin position="381"/>
        <end position="447"/>
    </location>
</feature>
<dbReference type="NCBIfam" id="TIGR01730">
    <property type="entry name" value="RND_mfp"/>
    <property type="match status" value="1"/>
</dbReference>
<dbReference type="InterPro" id="IPR058637">
    <property type="entry name" value="YknX-like_C"/>
</dbReference>
<evidence type="ECO:0000259" key="5">
    <source>
        <dbReference type="Pfam" id="PF25876"/>
    </source>
</evidence>
<feature type="coiled-coil region" evidence="3">
    <location>
        <begin position="155"/>
        <end position="262"/>
    </location>
</feature>
<dbReference type="Gene3D" id="6.10.140.1990">
    <property type="match status" value="1"/>
</dbReference>
<dbReference type="PROSITE" id="PS51257">
    <property type="entry name" value="PROKAR_LIPOPROTEIN"/>
    <property type="match status" value="1"/>
</dbReference>
<protein>
    <submittedName>
        <fullName evidence="9">Efflux RND transporter periplasmic adaptor subunit</fullName>
    </submittedName>
</protein>
<dbReference type="Gene3D" id="2.40.420.20">
    <property type="match status" value="1"/>
</dbReference>
<dbReference type="Gene3D" id="2.40.50.100">
    <property type="match status" value="1"/>
</dbReference>
<keyword evidence="2 3" id="KW-0175">Coiled coil</keyword>
<evidence type="ECO:0000256" key="4">
    <source>
        <dbReference type="SAM" id="MobiDB-lite"/>
    </source>
</evidence>
<dbReference type="SUPFAM" id="SSF111369">
    <property type="entry name" value="HlyD-like secretion proteins"/>
    <property type="match status" value="3"/>
</dbReference>
<dbReference type="InterPro" id="IPR058625">
    <property type="entry name" value="MdtA-like_BSH"/>
</dbReference>
<keyword evidence="10" id="KW-1185">Reference proteome</keyword>
<evidence type="ECO:0000256" key="1">
    <source>
        <dbReference type="ARBA" id="ARBA00009477"/>
    </source>
</evidence>
<evidence type="ECO:0000259" key="6">
    <source>
        <dbReference type="Pfam" id="PF25917"/>
    </source>
</evidence>
<dbReference type="Gene3D" id="2.40.30.170">
    <property type="match status" value="1"/>
</dbReference>
<dbReference type="Pfam" id="PF25917">
    <property type="entry name" value="BSH_RND"/>
    <property type="match status" value="1"/>
</dbReference>
<feature type="domain" description="CusB-like beta-barrel" evidence="7">
    <location>
        <begin position="304"/>
        <end position="375"/>
    </location>
</feature>
<dbReference type="Proteomes" id="UP000637383">
    <property type="component" value="Unassembled WGS sequence"/>
</dbReference>
<evidence type="ECO:0000256" key="2">
    <source>
        <dbReference type="ARBA" id="ARBA00023054"/>
    </source>
</evidence>
<dbReference type="InterPro" id="IPR058792">
    <property type="entry name" value="Beta-barrel_RND_2"/>
</dbReference>